<accession>A0A835G409</accession>
<comment type="caution">
    <text evidence="2">The sequence shown here is derived from an EMBL/GenBank/DDBJ whole genome shotgun (WGS) entry which is preliminary data.</text>
</comment>
<proteinExistence type="predicted"/>
<name>A0A835G409_SPOEX</name>
<evidence type="ECO:0000256" key="1">
    <source>
        <dbReference type="SAM" id="MobiDB-lite"/>
    </source>
</evidence>
<evidence type="ECO:0000313" key="3">
    <source>
        <dbReference type="Proteomes" id="UP000648187"/>
    </source>
</evidence>
<evidence type="ECO:0000313" key="2">
    <source>
        <dbReference type="EMBL" id="KAF9408032.1"/>
    </source>
</evidence>
<reference evidence="2" key="1">
    <citation type="submission" date="2020-08" db="EMBL/GenBank/DDBJ databases">
        <title>Spodoptera exigua strain:BAW_Kor-Di-RS1 Genome sequencing and assembly.</title>
        <authorList>
            <person name="Kim J."/>
            <person name="Nam H.Y."/>
            <person name="Kwon M."/>
            <person name="Choi J.H."/>
            <person name="Cho S.R."/>
            <person name="Kim G.-H."/>
        </authorList>
    </citation>
    <scope>NUCLEOTIDE SEQUENCE</scope>
    <source>
        <strain evidence="2">BAW_Kor-Di-RS1</strain>
        <tissue evidence="2">Whole-body</tissue>
    </source>
</reference>
<dbReference type="EMBL" id="JACKWZ010000412">
    <property type="protein sequence ID" value="KAF9408032.1"/>
    <property type="molecule type" value="Genomic_DNA"/>
</dbReference>
<organism evidence="2 3">
    <name type="scientific">Spodoptera exigua</name>
    <name type="common">Beet armyworm</name>
    <name type="synonym">Noctua fulgens</name>
    <dbReference type="NCBI Taxonomy" id="7107"/>
    <lineage>
        <taxon>Eukaryota</taxon>
        <taxon>Metazoa</taxon>
        <taxon>Ecdysozoa</taxon>
        <taxon>Arthropoda</taxon>
        <taxon>Hexapoda</taxon>
        <taxon>Insecta</taxon>
        <taxon>Pterygota</taxon>
        <taxon>Neoptera</taxon>
        <taxon>Endopterygota</taxon>
        <taxon>Lepidoptera</taxon>
        <taxon>Glossata</taxon>
        <taxon>Ditrysia</taxon>
        <taxon>Noctuoidea</taxon>
        <taxon>Noctuidae</taxon>
        <taxon>Amphipyrinae</taxon>
        <taxon>Spodoptera</taxon>
    </lineage>
</organism>
<keyword evidence="3" id="KW-1185">Reference proteome</keyword>
<dbReference type="Proteomes" id="UP000648187">
    <property type="component" value="Unassembled WGS sequence"/>
</dbReference>
<dbReference type="AlphaFoldDB" id="A0A835G409"/>
<feature type="region of interest" description="Disordered" evidence="1">
    <location>
        <begin position="44"/>
        <end position="68"/>
    </location>
</feature>
<sequence length="326" mass="38269">MGSYTSVCTAPYRLAGTPLVPYYFVRRKNCPDFLLKKISERKSSLNDPTSFGQKISKKQRQKNEERRLGYRKNRMVRLHACQALANCKQSQASTNLVWRLKGVYTLVNASVCNIHPSMADTELVTAIAFGLTYFYLKCKQSEIKKRRARRQRRWWMKKIHHNRTRQFIEEKFNELLYEPSGEFDNFCRMSYSDFEFLLQKISPMISKHDTDFREAIPAKFRLAITLRFLASGDSYKSLHYLFKVSVPMISIIIREVCRALNEILKDLVKSSFDVYDSSGNMVTPGSWRRDNDEYNALQNLPQIPRRSPVNAREVREEFTSYFNRIG</sequence>
<protein>
    <submittedName>
        <fullName evidence="2">Uncharacterized protein</fullName>
    </submittedName>
</protein>
<gene>
    <name evidence="2" type="ORF">HW555_012144</name>
</gene>